<keyword evidence="1" id="KW-0805">Transcription regulation</keyword>
<evidence type="ECO:0000256" key="1">
    <source>
        <dbReference type="ARBA" id="ARBA00023015"/>
    </source>
</evidence>
<gene>
    <name evidence="6" type="ORF">BE18_34490</name>
</gene>
<protein>
    <submittedName>
        <fullName evidence="6">TetR family transcriptional regulator</fullName>
    </submittedName>
</protein>
<evidence type="ECO:0000259" key="5">
    <source>
        <dbReference type="PROSITE" id="PS50977"/>
    </source>
</evidence>
<dbReference type="AlphaFoldDB" id="A0A150T256"/>
<proteinExistence type="predicted"/>
<evidence type="ECO:0000313" key="7">
    <source>
        <dbReference type="Proteomes" id="UP000075515"/>
    </source>
</evidence>
<evidence type="ECO:0000256" key="3">
    <source>
        <dbReference type="ARBA" id="ARBA00023163"/>
    </source>
</evidence>
<feature type="domain" description="HTH tetR-type" evidence="5">
    <location>
        <begin position="1"/>
        <end position="55"/>
    </location>
</feature>
<sequence>MLEEALALIEEQGNARFTLREVARRIGVSHAAPYRHFADKRALMTELAVQASTALAAQIAAALEQAGGALRARFLAAGYAYVRFALEHPAPFHVMYSSEVDAEDPRVAAATSRSLGLLLGFIEEAQRAGAFPPGDPMALAVPIWAMHHGLATLAASGALSKAGPAELRRVVDDAHARLLDGLLLAAPGPSRA</sequence>
<dbReference type="GO" id="GO:0003700">
    <property type="term" value="F:DNA-binding transcription factor activity"/>
    <property type="evidence" value="ECO:0007669"/>
    <property type="project" value="TreeGrafter"/>
</dbReference>
<feature type="DNA-binding region" description="H-T-H motif" evidence="4">
    <location>
        <begin position="18"/>
        <end position="37"/>
    </location>
</feature>
<evidence type="ECO:0000256" key="4">
    <source>
        <dbReference type="PROSITE-ProRule" id="PRU00335"/>
    </source>
</evidence>
<dbReference type="PROSITE" id="PS50977">
    <property type="entry name" value="HTH_TETR_2"/>
    <property type="match status" value="1"/>
</dbReference>
<comment type="caution">
    <text evidence="6">The sequence shown here is derived from an EMBL/GenBank/DDBJ whole genome shotgun (WGS) entry which is preliminary data.</text>
</comment>
<dbReference type="PANTHER" id="PTHR30055">
    <property type="entry name" value="HTH-TYPE TRANSCRIPTIONAL REGULATOR RUTR"/>
    <property type="match status" value="1"/>
</dbReference>
<dbReference type="Pfam" id="PF00440">
    <property type="entry name" value="TetR_N"/>
    <property type="match status" value="1"/>
</dbReference>
<dbReference type="PRINTS" id="PR00455">
    <property type="entry name" value="HTHTETR"/>
</dbReference>
<dbReference type="Gene3D" id="1.10.357.10">
    <property type="entry name" value="Tetracycline Repressor, domain 2"/>
    <property type="match status" value="1"/>
</dbReference>
<dbReference type="Pfam" id="PF13305">
    <property type="entry name" value="TetR_C_33"/>
    <property type="match status" value="1"/>
</dbReference>
<dbReference type="SUPFAM" id="SSF48498">
    <property type="entry name" value="Tetracyclin repressor-like, C-terminal domain"/>
    <property type="match status" value="1"/>
</dbReference>
<dbReference type="InterPro" id="IPR036271">
    <property type="entry name" value="Tet_transcr_reg_TetR-rel_C_sf"/>
</dbReference>
<accession>A0A150T256</accession>
<name>A0A150T256_SORCE</name>
<dbReference type="InterPro" id="IPR025996">
    <property type="entry name" value="MT1864/Rv1816-like_C"/>
</dbReference>
<dbReference type="InterPro" id="IPR001647">
    <property type="entry name" value="HTH_TetR"/>
</dbReference>
<dbReference type="InterPro" id="IPR050109">
    <property type="entry name" value="HTH-type_TetR-like_transc_reg"/>
</dbReference>
<keyword evidence="3" id="KW-0804">Transcription</keyword>
<dbReference type="EMBL" id="JEMC01003210">
    <property type="protein sequence ID" value="KYF82901.1"/>
    <property type="molecule type" value="Genomic_DNA"/>
</dbReference>
<dbReference type="Proteomes" id="UP000075515">
    <property type="component" value="Unassembled WGS sequence"/>
</dbReference>
<dbReference type="SUPFAM" id="SSF46689">
    <property type="entry name" value="Homeodomain-like"/>
    <property type="match status" value="1"/>
</dbReference>
<reference evidence="6 7" key="1">
    <citation type="submission" date="2014-02" db="EMBL/GenBank/DDBJ databases">
        <title>The small core and large imbalanced accessory genome model reveals a collaborative survival strategy of Sorangium cellulosum strains in nature.</title>
        <authorList>
            <person name="Han K."/>
            <person name="Peng R."/>
            <person name="Blom J."/>
            <person name="Li Y.-Z."/>
        </authorList>
    </citation>
    <scope>NUCLEOTIDE SEQUENCE [LARGE SCALE GENOMIC DNA]</scope>
    <source>
        <strain evidence="6 7">So0149</strain>
    </source>
</reference>
<evidence type="ECO:0000256" key="2">
    <source>
        <dbReference type="ARBA" id="ARBA00023125"/>
    </source>
</evidence>
<dbReference type="InterPro" id="IPR009057">
    <property type="entry name" value="Homeodomain-like_sf"/>
</dbReference>
<keyword evidence="2 4" id="KW-0238">DNA-binding</keyword>
<dbReference type="PANTHER" id="PTHR30055:SF220">
    <property type="entry name" value="TETR-FAMILY REGULATORY PROTEIN"/>
    <property type="match status" value="1"/>
</dbReference>
<evidence type="ECO:0000313" key="6">
    <source>
        <dbReference type="EMBL" id="KYF82901.1"/>
    </source>
</evidence>
<dbReference type="GO" id="GO:0000976">
    <property type="term" value="F:transcription cis-regulatory region binding"/>
    <property type="evidence" value="ECO:0007669"/>
    <property type="project" value="TreeGrafter"/>
</dbReference>
<organism evidence="6 7">
    <name type="scientific">Sorangium cellulosum</name>
    <name type="common">Polyangium cellulosum</name>
    <dbReference type="NCBI Taxonomy" id="56"/>
    <lineage>
        <taxon>Bacteria</taxon>
        <taxon>Pseudomonadati</taxon>
        <taxon>Myxococcota</taxon>
        <taxon>Polyangia</taxon>
        <taxon>Polyangiales</taxon>
        <taxon>Polyangiaceae</taxon>
        <taxon>Sorangium</taxon>
    </lineage>
</organism>